<dbReference type="Gene3D" id="3.30.1370.110">
    <property type="match status" value="1"/>
</dbReference>
<keyword evidence="12 15" id="KW-0472">Membrane</keyword>
<protein>
    <recommendedName>
        <fullName evidence="4">Golgi apparatus membrane protein TVP38</fullName>
    </recommendedName>
    <alternativeName>
        <fullName evidence="5">Golgi apparatus membrane protein tvp38</fullName>
    </alternativeName>
</protein>
<evidence type="ECO:0000256" key="12">
    <source>
        <dbReference type="ARBA" id="ARBA00023136"/>
    </source>
</evidence>
<organism evidence="18 19">
    <name type="scientific">Stachybotrys chlorohalonatus (strain IBT 40285)</name>
    <dbReference type="NCBI Taxonomy" id="1283841"/>
    <lineage>
        <taxon>Eukaryota</taxon>
        <taxon>Fungi</taxon>
        <taxon>Dikarya</taxon>
        <taxon>Ascomycota</taxon>
        <taxon>Pezizomycotina</taxon>
        <taxon>Sordariomycetes</taxon>
        <taxon>Hypocreomycetidae</taxon>
        <taxon>Hypocreales</taxon>
        <taxon>Stachybotryaceae</taxon>
        <taxon>Stachybotrys</taxon>
    </lineage>
</organism>
<dbReference type="SMART" id="SM01162">
    <property type="entry name" value="DUF1771"/>
    <property type="match status" value="1"/>
</dbReference>
<keyword evidence="7 13" id="KW-0479">Metal-binding</keyword>
<dbReference type="InterPro" id="IPR036855">
    <property type="entry name" value="Znf_CCCH_sf"/>
</dbReference>
<feature type="zinc finger region" description="C3H1-type" evidence="13">
    <location>
        <begin position="280"/>
        <end position="307"/>
    </location>
</feature>
<dbReference type="OrthoDB" id="3247158at2759"/>
<dbReference type="PANTHER" id="PTHR47549:SF1">
    <property type="entry name" value="GOLGI APPARATUS MEMBRANE PROTEIN TVP38"/>
    <property type="match status" value="1"/>
</dbReference>
<evidence type="ECO:0000256" key="3">
    <source>
        <dbReference type="ARBA" id="ARBA00008640"/>
    </source>
</evidence>
<dbReference type="STRING" id="1283841.A0A084QBX0"/>
<feature type="compositionally biased region" description="Polar residues" evidence="14">
    <location>
        <begin position="485"/>
        <end position="502"/>
    </location>
</feature>
<evidence type="ECO:0000256" key="10">
    <source>
        <dbReference type="ARBA" id="ARBA00022989"/>
    </source>
</evidence>
<dbReference type="EMBL" id="KL660855">
    <property type="protein sequence ID" value="KFA61455.1"/>
    <property type="molecule type" value="Genomic_DNA"/>
</dbReference>
<dbReference type="Pfam" id="PF09335">
    <property type="entry name" value="VTT_dom"/>
    <property type="match status" value="1"/>
</dbReference>
<evidence type="ECO:0000313" key="18">
    <source>
        <dbReference type="EMBL" id="KFA61455.1"/>
    </source>
</evidence>
<keyword evidence="6 15" id="KW-0812">Transmembrane</keyword>
<dbReference type="InterPro" id="IPR000571">
    <property type="entry name" value="Znf_CCCH"/>
</dbReference>
<feature type="region of interest" description="Disordered" evidence="14">
    <location>
        <begin position="777"/>
        <end position="805"/>
    </location>
</feature>
<evidence type="ECO:0000256" key="15">
    <source>
        <dbReference type="SAM" id="Phobius"/>
    </source>
</evidence>
<evidence type="ECO:0000256" key="5">
    <source>
        <dbReference type="ARBA" id="ARBA00020673"/>
    </source>
</evidence>
<dbReference type="InterPro" id="IPR036063">
    <property type="entry name" value="Smr_dom_sf"/>
</dbReference>
<evidence type="ECO:0000256" key="1">
    <source>
        <dbReference type="ARBA" id="ARBA00002978"/>
    </source>
</evidence>
<feature type="compositionally biased region" description="Basic and acidic residues" evidence="14">
    <location>
        <begin position="1220"/>
        <end position="1235"/>
    </location>
</feature>
<feature type="transmembrane region" description="Helical" evidence="15">
    <location>
        <begin position="1011"/>
        <end position="1035"/>
    </location>
</feature>
<feature type="region of interest" description="Disordered" evidence="14">
    <location>
        <begin position="359"/>
        <end position="515"/>
    </location>
</feature>
<dbReference type="Gene3D" id="4.10.1000.10">
    <property type="entry name" value="Zinc finger, CCCH-type"/>
    <property type="match status" value="1"/>
</dbReference>
<feature type="region of interest" description="Disordered" evidence="14">
    <location>
        <begin position="58"/>
        <end position="95"/>
    </location>
</feature>
<keyword evidence="19" id="KW-1185">Reference proteome</keyword>
<evidence type="ECO:0000256" key="14">
    <source>
        <dbReference type="SAM" id="MobiDB-lite"/>
    </source>
</evidence>
<evidence type="ECO:0000313" key="19">
    <source>
        <dbReference type="Proteomes" id="UP000028524"/>
    </source>
</evidence>
<dbReference type="GO" id="GO:0000022">
    <property type="term" value="P:mitotic spindle elongation"/>
    <property type="evidence" value="ECO:0007669"/>
    <property type="project" value="TreeGrafter"/>
</dbReference>
<evidence type="ECO:0000256" key="2">
    <source>
        <dbReference type="ARBA" id="ARBA00004653"/>
    </source>
</evidence>
<proteinExistence type="inferred from homology"/>
<comment type="similarity">
    <text evidence="3">Belongs to the TVP38/TMEM64 family.</text>
</comment>
<dbReference type="SUPFAM" id="SSF90229">
    <property type="entry name" value="CCCH zinc finger"/>
    <property type="match status" value="1"/>
</dbReference>
<dbReference type="PROSITE" id="PS50103">
    <property type="entry name" value="ZF_C3H1"/>
    <property type="match status" value="2"/>
</dbReference>
<keyword evidence="11" id="KW-0333">Golgi apparatus</keyword>
<dbReference type="SUPFAM" id="SSF160443">
    <property type="entry name" value="SMR domain-like"/>
    <property type="match status" value="1"/>
</dbReference>
<evidence type="ECO:0000256" key="13">
    <source>
        <dbReference type="PROSITE-ProRule" id="PRU00723"/>
    </source>
</evidence>
<evidence type="ECO:0000256" key="11">
    <source>
        <dbReference type="ARBA" id="ARBA00023034"/>
    </source>
</evidence>
<feature type="region of interest" description="Disordered" evidence="14">
    <location>
        <begin position="1199"/>
        <end position="1235"/>
    </location>
</feature>
<feature type="compositionally biased region" description="Acidic residues" evidence="14">
    <location>
        <begin position="835"/>
        <end position="849"/>
    </location>
</feature>
<evidence type="ECO:0000256" key="9">
    <source>
        <dbReference type="ARBA" id="ARBA00022833"/>
    </source>
</evidence>
<keyword evidence="10 15" id="KW-1133">Transmembrane helix</keyword>
<feature type="region of interest" description="Disordered" evidence="14">
    <location>
        <begin position="826"/>
        <end position="851"/>
    </location>
</feature>
<dbReference type="SMART" id="SM00356">
    <property type="entry name" value="ZnF_C3H1"/>
    <property type="match status" value="2"/>
</dbReference>
<feature type="zinc finger region" description="C3H1-type" evidence="13">
    <location>
        <begin position="310"/>
        <end position="332"/>
    </location>
</feature>
<comment type="function">
    <text evidence="1">Golgi membrane protein involved in vesicular trafficking and spindle migration.</text>
</comment>
<dbReference type="PANTHER" id="PTHR47549">
    <property type="entry name" value="GOLGI APPARATUS MEMBRANE PROTEIN TVP38-RELATED"/>
    <property type="match status" value="1"/>
</dbReference>
<dbReference type="Pfam" id="PF14608">
    <property type="entry name" value="zf-CCCH_2"/>
    <property type="match status" value="2"/>
</dbReference>
<keyword evidence="9 13" id="KW-0862">Zinc</keyword>
<dbReference type="GO" id="GO:0008270">
    <property type="term" value="F:zinc ion binding"/>
    <property type="evidence" value="ECO:0007669"/>
    <property type="project" value="UniProtKB-KW"/>
</dbReference>
<dbReference type="AlphaFoldDB" id="A0A084QBX0"/>
<dbReference type="InterPro" id="IPR013899">
    <property type="entry name" value="DUF1771"/>
</dbReference>
<dbReference type="InterPro" id="IPR032816">
    <property type="entry name" value="VTT_dom"/>
</dbReference>
<feature type="transmembrane region" description="Helical" evidence="15">
    <location>
        <begin position="1125"/>
        <end position="1146"/>
    </location>
</feature>
<reference evidence="18 19" key="1">
    <citation type="journal article" date="2014" name="BMC Genomics">
        <title>Comparative genome sequencing reveals chemotype-specific gene clusters in the toxigenic black mold Stachybotrys.</title>
        <authorList>
            <person name="Semeiks J."/>
            <person name="Borek D."/>
            <person name="Otwinowski Z."/>
            <person name="Grishin N.V."/>
        </authorList>
    </citation>
    <scope>NUCLEOTIDE SEQUENCE [LARGE SCALE GENOMIC DNA]</scope>
    <source>
        <strain evidence="18 19">IBT 40285</strain>
    </source>
</reference>
<dbReference type="InParanoid" id="A0A084QBX0"/>
<comment type="subcellular location">
    <subcellularLocation>
        <location evidence="2">Golgi apparatus membrane</location>
        <topology evidence="2">Multi-pass membrane protein</topology>
    </subcellularLocation>
</comment>
<feature type="compositionally biased region" description="Basic and acidic residues" evidence="14">
    <location>
        <begin position="884"/>
        <end position="897"/>
    </location>
</feature>
<dbReference type="InterPro" id="IPR051076">
    <property type="entry name" value="Golgi_membrane_TVP38/TMEM64"/>
</dbReference>
<feature type="compositionally biased region" description="Basic residues" evidence="14">
    <location>
        <begin position="436"/>
        <end position="450"/>
    </location>
</feature>
<feature type="domain" description="C3H1-type" evidence="16">
    <location>
        <begin position="280"/>
        <end position="307"/>
    </location>
</feature>
<dbReference type="HOGENOM" id="CLU_260441_0_0_1"/>
<feature type="region of interest" description="Disordered" evidence="14">
    <location>
        <begin position="865"/>
        <end position="900"/>
    </location>
</feature>
<dbReference type="Pfam" id="PF08590">
    <property type="entry name" value="DUF1771"/>
    <property type="match status" value="1"/>
</dbReference>
<evidence type="ECO:0000256" key="7">
    <source>
        <dbReference type="ARBA" id="ARBA00022723"/>
    </source>
</evidence>
<dbReference type="GO" id="GO:0000139">
    <property type="term" value="C:Golgi membrane"/>
    <property type="evidence" value="ECO:0007669"/>
    <property type="project" value="UniProtKB-SubCell"/>
</dbReference>
<evidence type="ECO:0000259" key="17">
    <source>
        <dbReference type="PROSITE" id="PS50828"/>
    </source>
</evidence>
<evidence type="ECO:0000256" key="6">
    <source>
        <dbReference type="ARBA" id="ARBA00022692"/>
    </source>
</evidence>
<feature type="compositionally biased region" description="Polar residues" evidence="14">
    <location>
        <begin position="796"/>
        <end position="805"/>
    </location>
</feature>
<feature type="region of interest" description="Disordered" evidence="14">
    <location>
        <begin position="1164"/>
        <end position="1183"/>
    </location>
</feature>
<sequence>MVSDEHYELALPVLQNPSLEDEDKTDRLEEIFREKTTLTGSSLENAILDSLWRYREAGGNSASPPPIRQTILRRPSPASWRGSPTPLSGSPRLGVSPLAPPGFVPSTFNRTISSTASPFSSPRASPRLAFASPAIPHSPNLNAYEFSSDSTPAIEILGEYQTDNVEWLVNDDAVSVSSSVGTASGLNAAAPEFSSMSAQQVDMSPYDILRSILGQSRTDDEIEAALAVNGYDLSATIVSIMENQGQDGGISLLSSEEPKSVLIGKSLAANSRPTTPVSQQKSGVICKFYMSTGQCLRADCRFSHDLSNHLCKYWIMGNCLAGETCIFSHDPSKLVNKLSLDGASTPPTKGLHIQDLASFPSLQPGTPDGLGFMGNSSFPGMGMTPPPGLRGRHGTESPRSRSRPGSRHQGKEAGVAAPAFDDNEAFPSLGSVSVKQGKKHHGKRGGHGHSHKENSTPNSMADVVKMSPSPTPGSPRLETKRLGRNGSSGSSAGLRNGENSAAAQAIPSPKHVPWLETGDRANKAYLKARQEAIKHGGLRNKFLQSAAQAWNRNDARAAKALSLRGQSENDLMRKAHREAARELYEERNKISKANSTEMYVDLHGLHPEEAVEYLEKVLMENGKESRPIYAITGTGHHSKNGKDKVGKAIRNFLNEWRYAYREFSVPGDRNNMGGILGIDARSWDKSLAREESPDGSKGGVDILSEGVEIGDGKMPNNCGTYHNDAEASRSFPGSNACTSPHVITNNKHLGKKAARRGYLPGTLPWVVADLAVTRTSPQKVPGRFKPPESAWKDSIPPTSKQQPAYNETLRCSRACLRVLPALSQHPPRQLKREVEEEEEEEEEKEEEAEAENRIAMPADYHSAAQALAVSPSRTSSSPPPWSRRHSESTARRLEGPPRRASARTTARRLLAAASALNQQVIGAYMRLSPLQRLAAVVASVVVWTLIILVIVYSHAFFSWLAPVSKTWRENPFGWLVIFGLIFVMSFPPVIGYSTVNTIAGFVYGFPLGWPIIASACVVGSFAAFMASRTVLSSYVDRMVGHDHRFRALGQVLRKEGILYLTAIRLCPLPFSLSNGFLATIPTITPAAFALSTALSTPKLLVHVFVGSRLAILAEKGDEMTAGDKAINWLSMVVGGAIGIGTGLIIYRRTMARAAEIAREDNAAAAEDGDAGYEDSNGPLLDPEDAAAIMSDDDVSLWEANAGSYHDADGSTDDDVQLQSPKKDASNSKDERSISS</sequence>
<name>A0A084QBX0_STAC4</name>
<dbReference type="Proteomes" id="UP000028524">
    <property type="component" value="Unassembled WGS sequence"/>
</dbReference>
<dbReference type="PROSITE" id="PS50828">
    <property type="entry name" value="SMR"/>
    <property type="match status" value="1"/>
</dbReference>
<feature type="domain" description="C3H1-type" evidence="16">
    <location>
        <begin position="310"/>
        <end position="332"/>
    </location>
</feature>
<evidence type="ECO:0000256" key="4">
    <source>
        <dbReference type="ARBA" id="ARBA00013533"/>
    </source>
</evidence>
<keyword evidence="8 13" id="KW-0863">Zinc-finger</keyword>
<evidence type="ECO:0000256" key="8">
    <source>
        <dbReference type="ARBA" id="ARBA00022771"/>
    </source>
</evidence>
<gene>
    <name evidence="18" type="ORF">S40285_03425</name>
</gene>
<feature type="domain" description="Smr" evidence="17">
    <location>
        <begin position="600"/>
        <end position="681"/>
    </location>
</feature>
<dbReference type="FunFam" id="3.30.1370.110:FF:000002">
    <property type="entry name" value="CCCH zinc finger and SMR domain protein"/>
    <property type="match status" value="1"/>
</dbReference>
<evidence type="ECO:0000259" key="16">
    <source>
        <dbReference type="PROSITE" id="PS50103"/>
    </source>
</evidence>
<dbReference type="InterPro" id="IPR002625">
    <property type="entry name" value="Smr_dom"/>
</dbReference>
<feature type="transmembrane region" description="Helical" evidence="15">
    <location>
        <begin position="933"/>
        <end position="960"/>
    </location>
</feature>
<dbReference type="GO" id="GO:0016192">
    <property type="term" value="P:vesicle-mediated transport"/>
    <property type="evidence" value="ECO:0007669"/>
    <property type="project" value="TreeGrafter"/>
</dbReference>
<accession>A0A084QBX0</accession>
<dbReference type="SMART" id="SM00463">
    <property type="entry name" value="SMR"/>
    <property type="match status" value="1"/>
</dbReference>
<feature type="transmembrane region" description="Helical" evidence="15">
    <location>
        <begin position="972"/>
        <end position="991"/>
    </location>
</feature>